<keyword evidence="3" id="KW-1185">Reference proteome</keyword>
<feature type="transmembrane region" description="Helical" evidence="1">
    <location>
        <begin position="41"/>
        <end position="62"/>
    </location>
</feature>
<comment type="caution">
    <text evidence="2">The sequence shown here is derived from an EMBL/GenBank/DDBJ whole genome shotgun (WGS) entry which is preliminary data.</text>
</comment>
<evidence type="ECO:0000313" key="3">
    <source>
        <dbReference type="Proteomes" id="UP001595478"/>
    </source>
</evidence>
<reference evidence="3" key="1">
    <citation type="journal article" date="2019" name="Int. J. Syst. Evol. Microbiol.">
        <title>The Global Catalogue of Microorganisms (GCM) 10K type strain sequencing project: providing services to taxonomists for standard genome sequencing and annotation.</title>
        <authorList>
            <consortium name="The Broad Institute Genomics Platform"/>
            <consortium name="The Broad Institute Genome Sequencing Center for Infectious Disease"/>
            <person name="Wu L."/>
            <person name="Ma J."/>
        </authorList>
    </citation>
    <scope>NUCLEOTIDE SEQUENCE [LARGE SCALE GENOMIC DNA]</scope>
    <source>
        <strain evidence="3">KCTC 52473</strain>
    </source>
</reference>
<protein>
    <submittedName>
        <fullName evidence="2">Uncharacterized protein</fullName>
    </submittedName>
</protein>
<dbReference type="Proteomes" id="UP001595478">
    <property type="component" value="Unassembled WGS sequence"/>
</dbReference>
<dbReference type="EMBL" id="JBHRSW010000018">
    <property type="protein sequence ID" value="MFC3122192.1"/>
    <property type="molecule type" value="Genomic_DNA"/>
</dbReference>
<keyword evidence="1" id="KW-0472">Membrane</keyword>
<keyword evidence="1" id="KW-1133">Transmembrane helix</keyword>
<evidence type="ECO:0000256" key="1">
    <source>
        <dbReference type="SAM" id="Phobius"/>
    </source>
</evidence>
<name>A0ABV7FPE5_9ALTE</name>
<sequence>MVHQTFIKTIFTGLIATLFWGGVAVLTIGMLVEYYSVSFSAFGSFLVKVSSAVLGAGVFAAIMKSAQFTEIFQRQIFEVFNNPKKLGEIVDVPGRWKVLTSSRLKDVLPDIYSVATDQIETAFFDDELEYHFENYDHTFDFKVVDGQIKVSNTFDAVVVRNPKSAKSIFLQKFSVEEEVFDYQLEDFFVGNEPIKNLDDYFKLNEDEDGRKHYALRYEIDKSLEKLRIRRTVTYIQSLSTEPYVNIVVGRYIKGGIVSARASEGYSLKFIKSGLDTFASKPLEGNKAEGFKTWTLAKQDDLLLPGTGYILMIVKDKSITSNQ</sequence>
<evidence type="ECO:0000313" key="2">
    <source>
        <dbReference type="EMBL" id="MFC3122192.1"/>
    </source>
</evidence>
<feature type="transmembrane region" description="Helical" evidence="1">
    <location>
        <begin position="12"/>
        <end position="35"/>
    </location>
</feature>
<keyword evidence="1" id="KW-0812">Transmembrane</keyword>
<organism evidence="2 3">
    <name type="scientific">Agaribacter flavus</name>
    <dbReference type="NCBI Taxonomy" id="1902781"/>
    <lineage>
        <taxon>Bacteria</taxon>
        <taxon>Pseudomonadati</taxon>
        <taxon>Pseudomonadota</taxon>
        <taxon>Gammaproteobacteria</taxon>
        <taxon>Alteromonadales</taxon>
        <taxon>Alteromonadaceae</taxon>
        <taxon>Agaribacter</taxon>
    </lineage>
</organism>
<proteinExistence type="predicted"/>
<accession>A0ABV7FPE5</accession>
<gene>
    <name evidence="2" type="ORF">ACFOHL_11230</name>
</gene>
<dbReference type="RefSeq" id="WP_376920326.1">
    <property type="nucleotide sequence ID" value="NZ_JBHRSW010000018.1"/>
</dbReference>